<keyword evidence="1" id="KW-1133">Transmembrane helix</keyword>
<proteinExistence type="predicted"/>
<feature type="transmembrane region" description="Helical" evidence="1">
    <location>
        <begin position="71"/>
        <end position="91"/>
    </location>
</feature>
<comment type="caution">
    <text evidence="2">The sequence shown here is derived from an EMBL/GenBank/DDBJ whole genome shotgun (WGS) entry which is preliminary data.</text>
</comment>
<accession>A0A4Y2D9L9</accession>
<evidence type="ECO:0000256" key="1">
    <source>
        <dbReference type="SAM" id="Phobius"/>
    </source>
</evidence>
<keyword evidence="3" id="KW-1185">Reference proteome</keyword>
<keyword evidence="1" id="KW-0812">Transmembrane</keyword>
<sequence length="97" mass="11277">MFGATWPDLGLAPLNPSNQLFYAWYSNQPTNKPWPKRRRREVTSQTKLRYKKKACARYEYLGKNGVKPGTLILASLILLYSGQILNYTPLIKKKEWS</sequence>
<gene>
    <name evidence="2" type="ORF">AVEN_163991_1</name>
</gene>
<organism evidence="2 3">
    <name type="scientific">Araneus ventricosus</name>
    <name type="common">Orbweaver spider</name>
    <name type="synonym">Epeira ventricosa</name>
    <dbReference type="NCBI Taxonomy" id="182803"/>
    <lineage>
        <taxon>Eukaryota</taxon>
        <taxon>Metazoa</taxon>
        <taxon>Ecdysozoa</taxon>
        <taxon>Arthropoda</taxon>
        <taxon>Chelicerata</taxon>
        <taxon>Arachnida</taxon>
        <taxon>Araneae</taxon>
        <taxon>Araneomorphae</taxon>
        <taxon>Entelegynae</taxon>
        <taxon>Araneoidea</taxon>
        <taxon>Araneidae</taxon>
        <taxon>Araneus</taxon>
    </lineage>
</organism>
<name>A0A4Y2D9L9_ARAVE</name>
<keyword evidence="1" id="KW-0472">Membrane</keyword>
<dbReference type="EMBL" id="BGPR01000321">
    <property type="protein sequence ID" value="GBM12929.1"/>
    <property type="molecule type" value="Genomic_DNA"/>
</dbReference>
<protein>
    <submittedName>
        <fullName evidence="2">Uncharacterized protein</fullName>
    </submittedName>
</protein>
<evidence type="ECO:0000313" key="3">
    <source>
        <dbReference type="Proteomes" id="UP000499080"/>
    </source>
</evidence>
<dbReference type="AlphaFoldDB" id="A0A4Y2D9L9"/>
<reference evidence="2 3" key="1">
    <citation type="journal article" date="2019" name="Sci. Rep.">
        <title>Orb-weaving spider Araneus ventricosus genome elucidates the spidroin gene catalogue.</title>
        <authorList>
            <person name="Kono N."/>
            <person name="Nakamura H."/>
            <person name="Ohtoshi R."/>
            <person name="Moran D.A.P."/>
            <person name="Shinohara A."/>
            <person name="Yoshida Y."/>
            <person name="Fujiwara M."/>
            <person name="Mori M."/>
            <person name="Tomita M."/>
            <person name="Arakawa K."/>
        </authorList>
    </citation>
    <scope>NUCLEOTIDE SEQUENCE [LARGE SCALE GENOMIC DNA]</scope>
</reference>
<dbReference type="Proteomes" id="UP000499080">
    <property type="component" value="Unassembled WGS sequence"/>
</dbReference>
<evidence type="ECO:0000313" key="2">
    <source>
        <dbReference type="EMBL" id="GBM12929.1"/>
    </source>
</evidence>